<protein>
    <submittedName>
        <fullName evidence="1">Uncharacterized protein</fullName>
    </submittedName>
</protein>
<sequence length="108" mass="11488">MIGYISVAAVTAADGFALTASPFWQTPQKEPKGLAPAFGPSLELGVPSLRDSSGGIAYGLLRCTSSRCVRLRRTVATLPPPDKPLHSACRRGLQIKSCSRANAHPVEW</sequence>
<proteinExistence type="predicted"/>
<comment type="caution">
    <text evidence="1">The sequence shown here is derived from an EMBL/GenBank/DDBJ whole genome shotgun (WGS) entry which is preliminary data.</text>
</comment>
<dbReference type="EMBL" id="VZPU01000005">
    <property type="protein sequence ID" value="KAB0495584.1"/>
    <property type="molecule type" value="Genomic_DNA"/>
</dbReference>
<dbReference type="OrthoDB" id="7028774at2"/>
<evidence type="ECO:0000313" key="1">
    <source>
        <dbReference type="EMBL" id="KAB0495584.1"/>
    </source>
</evidence>
<organism evidence="1">
    <name type="scientific">Pseudomonas vancouverensis</name>
    <dbReference type="NCBI Taxonomy" id="95300"/>
    <lineage>
        <taxon>Bacteria</taxon>
        <taxon>Pseudomonadati</taxon>
        <taxon>Pseudomonadota</taxon>
        <taxon>Gammaproteobacteria</taxon>
        <taxon>Pseudomonadales</taxon>
        <taxon>Pseudomonadaceae</taxon>
        <taxon>Pseudomonas</taxon>
    </lineage>
</organism>
<reference evidence="1" key="1">
    <citation type="submission" date="2019-09" db="EMBL/GenBank/DDBJ databases">
        <title>Draft genome sequences of 48 bacterial type strains from the CCUG.</title>
        <authorList>
            <person name="Tunovic T."/>
            <person name="Pineiro-Iglesias B."/>
            <person name="Unosson C."/>
            <person name="Inganas E."/>
            <person name="Ohlen M."/>
            <person name="Cardew S."/>
            <person name="Jensie-Markopoulos S."/>
            <person name="Salva-Serra F."/>
            <person name="Jaen-Luchoro D."/>
            <person name="Karlsson R."/>
            <person name="Svensson-Stadler L."/>
            <person name="Chun J."/>
            <person name="Moore E."/>
        </authorList>
    </citation>
    <scope>NUCLEOTIDE SEQUENCE</scope>
    <source>
        <strain evidence="1">CCUG 49675</strain>
    </source>
</reference>
<dbReference type="AlphaFoldDB" id="A0A643DBB6"/>
<name>A0A643DBB6_PSEVA</name>
<accession>A0A643DBB6</accession>
<gene>
    <name evidence="1" type="ORF">F7R09_13620</name>
</gene>